<dbReference type="RefSeq" id="WP_146787192.1">
    <property type="nucleotide sequence ID" value="NZ_CP042434.1"/>
</dbReference>
<evidence type="ECO:0000313" key="2">
    <source>
        <dbReference type="Proteomes" id="UP000321291"/>
    </source>
</evidence>
<evidence type="ECO:0008006" key="3">
    <source>
        <dbReference type="Google" id="ProtNLM"/>
    </source>
</evidence>
<accession>A0A5B8VQX9</accession>
<name>A0A5B8VQX9_9BACT</name>
<keyword evidence="2" id="KW-1185">Reference proteome</keyword>
<dbReference type="EMBL" id="CP042434">
    <property type="protein sequence ID" value="QEC73890.1"/>
    <property type="molecule type" value="Genomic_DNA"/>
</dbReference>
<gene>
    <name evidence="1" type="ORF">FSB73_21725</name>
</gene>
<sequence>MSDSERWTWHIFKAIYMTAPYKIRHKPHWYARLIVLSNSTSFNVIDKEERGWFHVRGDSNGWIKKSNIKPAVK</sequence>
<reference evidence="1 2" key="1">
    <citation type="journal article" date="2017" name="Int. J. Syst. Evol. Microbiol.">
        <title>Arachidicoccus ginsenosidivorans sp. nov., with ginsenoside-converting activity isolated from ginseng cultivating soil.</title>
        <authorList>
            <person name="Siddiqi M.Z."/>
            <person name="Aslam Z."/>
            <person name="Im W.T."/>
        </authorList>
    </citation>
    <scope>NUCLEOTIDE SEQUENCE [LARGE SCALE GENOMIC DNA]</scope>
    <source>
        <strain evidence="1 2">Gsoil 809</strain>
    </source>
</reference>
<protein>
    <recommendedName>
        <fullName evidence="3">SH3 domain-containing protein</fullName>
    </recommendedName>
</protein>
<dbReference type="KEGG" id="agi:FSB73_21725"/>
<dbReference type="OrthoDB" id="596266at2"/>
<evidence type="ECO:0000313" key="1">
    <source>
        <dbReference type="EMBL" id="QEC73890.1"/>
    </source>
</evidence>
<dbReference type="AlphaFoldDB" id="A0A5B8VQX9"/>
<organism evidence="1 2">
    <name type="scientific">Arachidicoccus ginsenosidivorans</name>
    <dbReference type="NCBI Taxonomy" id="496057"/>
    <lineage>
        <taxon>Bacteria</taxon>
        <taxon>Pseudomonadati</taxon>
        <taxon>Bacteroidota</taxon>
        <taxon>Chitinophagia</taxon>
        <taxon>Chitinophagales</taxon>
        <taxon>Chitinophagaceae</taxon>
        <taxon>Arachidicoccus</taxon>
    </lineage>
</organism>
<proteinExistence type="predicted"/>
<dbReference type="Proteomes" id="UP000321291">
    <property type="component" value="Chromosome"/>
</dbReference>